<dbReference type="Gene3D" id="3.40.720.10">
    <property type="entry name" value="Alkaline Phosphatase, subunit A"/>
    <property type="match status" value="1"/>
</dbReference>
<dbReference type="InterPro" id="IPR017850">
    <property type="entry name" value="Alkaline_phosphatase_core_sf"/>
</dbReference>
<dbReference type="GO" id="GO:0004065">
    <property type="term" value="F:arylsulfatase activity"/>
    <property type="evidence" value="ECO:0007669"/>
    <property type="project" value="TreeGrafter"/>
</dbReference>
<sequence length="556" mass="61665">MRLLNWKILVPAALVAVLAAVGYAERKTVLVNAIGFYMQWKRDVEPNRTVTWAQAEGETAASSRPAGEQPNIVLIVADDLGFNDLSFFGGGVAGGSVPTPHIDSIAREGMKLSNGYAGNAVCAPSRAMIMTGRYSTRFGFEFTPVPDGMQQVIRVLSSGDDRLHPVIVDADVPEADIPFEQRGMPASETTIAEVLHEAGYQTLHIGKWHLGRTEGFRPRDQGFDESLMMEGGLYLPEGSPDVVNSKQPFDFIDQALWQVLNYSVSFNDSAPFEPDGYLTDYFTEEAVSAIKANRDRPFFLYLAHWGVHTPLQAAKADYDALSHIEDHRLRVYAAMVRALDRSVGQVLQTLKEEGLEENTLVIFTSDNGGADYVGLPDINQPYRGWKLTMFEGGTHVPFFAKWPGRIEPGSTLESPVSHLDILPTSASVAGLSGWEVKPIDGVDLLPYLTGEKEAFERPIFWREGYYQAVLHQGWKMHVSDNPDKVWLFNLREDPTEQNNLAEAEPEKVAELKEMLAAFNAEQADPSWPSVSELPVLIDKTGAEKAEPGDEYIYWPN</sequence>
<dbReference type="EMBL" id="BBIO01000014">
    <property type="protein sequence ID" value="GAK46093.1"/>
    <property type="molecule type" value="Genomic_DNA"/>
</dbReference>
<comment type="similarity">
    <text evidence="1">Belongs to the sulfatase family.</text>
</comment>
<dbReference type="SUPFAM" id="SSF53649">
    <property type="entry name" value="Alkaline phosphatase-like"/>
    <property type="match status" value="1"/>
</dbReference>
<dbReference type="STRING" id="1333998.M2A_2592"/>
<dbReference type="PROSITE" id="PS00149">
    <property type="entry name" value="SULFATASE_2"/>
    <property type="match status" value="1"/>
</dbReference>
<evidence type="ECO:0000256" key="1">
    <source>
        <dbReference type="ARBA" id="ARBA00008779"/>
    </source>
</evidence>
<keyword evidence="4" id="KW-0106">Calcium</keyword>
<evidence type="ECO:0000313" key="7">
    <source>
        <dbReference type="Proteomes" id="UP000028702"/>
    </source>
</evidence>
<keyword evidence="3" id="KW-0378">Hydrolase</keyword>
<dbReference type="AlphaFoldDB" id="A0A081BDH5"/>
<protein>
    <submittedName>
        <fullName evidence="6">Steryl-sulfatase</fullName>
    </submittedName>
</protein>
<feature type="domain" description="Sulfatase N-terminal" evidence="5">
    <location>
        <begin position="70"/>
        <end position="430"/>
    </location>
</feature>
<comment type="caution">
    <text evidence="6">The sequence shown here is derived from an EMBL/GenBank/DDBJ whole genome shotgun (WGS) entry which is preliminary data.</text>
</comment>
<dbReference type="PANTHER" id="PTHR42693">
    <property type="entry name" value="ARYLSULFATASE FAMILY MEMBER"/>
    <property type="match status" value="1"/>
</dbReference>
<dbReference type="CDD" id="cd16144">
    <property type="entry name" value="ARS_like"/>
    <property type="match status" value="1"/>
</dbReference>
<accession>A0A081BDH5</accession>
<name>A0A081BDH5_9HYPH</name>
<dbReference type="Gene3D" id="3.30.1120.10">
    <property type="match status" value="1"/>
</dbReference>
<proteinExistence type="inferred from homology"/>
<evidence type="ECO:0000256" key="3">
    <source>
        <dbReference type="ARBA" id="ARBA00022801"/>
    </source>
</evidence>
<reference evidence="6 7" key="1">
    <citation type="submission" date="2014-07" db="EMBL/GenBank/DDBJ databases">
        <title>Tepidicaulis marinum gen. nov., sp. nov., a novel marine bacterium denitrifying nitrate to nitrous oxide strictly under microaerobic conditions.</title>
        <authorList>
            <person name="Takeuchi M."/>
            <person name="Yamagishi T."/>
            <person name="Kamagata Y."/>
            <person name="Oshima K."/>
            <person name="Hattori M."/>
            <person name="Katayama T."/>
            <person name="Hanada S."/>
            <person name="Tamaki H."/>
            <person name="Marumo K."/>
            <person name="Maeda H."/>
            <person name="Nedachi M."/>
            <person name="Iwasaki W."/>
            <person name="Suwa Y."/>
            <person name="Sakata S."/>
        </authorList>
    </citation>
    <scope>NUCLEOTIDE SEQUENCE [LARGE SCALE GENOMIC DNA]</scope>
    <source>
        <strain evidence="6 7">MA2</strain>
    </source>
</reference>
<dbReference type="Pfam" id="PF00884">
    <property type="entry name" value="Sulfatase"/>
    <property type="match status" value="1"/>
</dbReference>
<dbReference type="RefSeq" id="WP_045448305.1">
    <property type="nucleotide sequence ID" value="NZ_BBIO01000014.1"/>
</dbReference>
<dbReference type="Proteomes" id="UP000028702">
    <property type="component" value="Unassembled WGS sequence"/>
</dbReference>
<dbReference type="PANTHER" id="PTHR42693:SF53">
    <property type="entry name" value="ENDO-4-O-SULFATASE"/>
    <property type="match status" value="1"/>
</dbReference>
<evidence type="ECO:0000256" key="2">
    <source>
        <dbReference type="ARBA" id="ARBA00022723"/>
    </source>
</evidence>
<evidence type="ECO:0000313" key="6">
    <source>
        <dbReference type="EMBL" id="GAK46093.1"/>
    </source>
</evidence>
<dbReference type="PROSITE" id="PS00523">
    <property type="entry name" value="SULFATASE_1"/>
    <property type="match status" value="1"/>
</dbReference>
<dbReference type="InterPro" id="IPR050738">
    <property type="entry name" value="Sulfatase"/>
</dbReference>
<dbReference type="InterPro" id="IPR024607">
    <property type="entry name" value="Sulfatase_CS"/>
</dbReference>
<evidence type="ECO:0000259" key="5">
    <source>
        <dbReference type="Pfam" id="PF00884"/>
    </source>
</evidence>
<gene>
    <name evidence="6" type="ORF">M2A_2592</name>
</gene>
<evidence type="ECO:0000256" key="4">
    <source>
        <dbReference type="ARBA" id="ARBA00022837"/>
    </source>
</evidence>
<dbReference type="GO" id="GO:0046872">
    <property type="term" value="F:metal ion binding"/>
    <property type="evidence" value="ECO:0007669"/>
    <property type="project" value="UniProtKB-KW"/>
</dbReference>
<keyword evidence="7" id="KW-1185">Reference proteome</keyword>
<dbReference type="InterPro" id="IPR000917">
    <property type="entry name" value="Sulfatase_N"/>
</dbReference>
<organism evidence="6 7">
    <name type="scientific">Tepidicaulis marinus</name>
    <dbReference type="NCBI Taxonomy" id="1333998"/>
    <lineage>
        <taxon>Bacteria</taxon>
        <taxon>Pseudomonadati</taxon>
        <taxon>Pseudomonadota</taxon>
        <taxon>Alphaproteobacteria</taxon>
        <taxon>Hyphomicrobiales</taxon>
        <taxon>Parvibaculaceae</taxon>
        <taxon>Tepidicaulis</taxon>
    </lineage>
</organism>
<keyword evidence="2" id="KW-0479">Metal-binding</keyword>
<dbReference type="eggNOG" id="COG3119">
    <property type="taxonomic scope" value="Bacteria"/>
</dbReference>